<proteinExistence type="inferred from homology"/>
<evidence type="ECO:0000259" key="5">
    <source>
        <dbReference type="Pfam" id="PF00370"/>
    </source>
</evidence>
<dbReference type="GO" id="GO:0016773">
    <property type="term" value="F:phosphotransferase activity, alcohol group as acceptor"/>
    <property type="evidence" value="ECO:0007669"/>
    <property type="project" value="InterPro"/>
</dbReference>
<dbReference type="RefSeq" id="WP_064274109.1">
    <property type="nucleotide sequence ID" value="NZ_LUTU01000005.1"/>
</dbReference>
<dbReference type="PATRIC" id="fig|38307.3.peg.1410"/>
<dbReference type="InterPro" id="IPR018484">
    <property type="entry name" value="FGGY_N"/>
</dbReference>
<reference evidence="7 8" key="1">
    <citation type="submission" date="2016-03" db="EMBL/GenBank/DDBJ databases">
        <title>Draft genome sequence of Gluconobacter cerinus strain CECT 9110.</title>
        <authorList>
            <person name="Sainz F."/>
            <person name="Mas A."/>
            <person name="Torija M.J."/>
        </authorList>
    </citation>
    <scope>NUCLEOTIDE SEQUENCE [LARGE SCALE GENOMIC DNA]</scope>
    <source>
        <strain evidence="7 8">CECT 9110</strain>
    </source>
</reference>
<sequence>MRQDFTIGIDCGSTTTKAVIFSKTGGIVGTGRRRVPQHTDEPRHVERDMHEAWQAVVEAVREALDVSGLSGEDIAGVGVTAHGDGLFVLDRSSQPLGRGIMSLDSRATEIHDEWKREGRLEKIVPIAGQRPYPYSATTLLAWMKRHQPDRYQAIGTVFFAKDWIRLCLTGKIATDLTEASTSFTDLYTQDYSDSILDVLDLREIRGALPKMLLSCDQGGTITAEAARATGLREGTTVAVGLHDVTAAAVGSGYTRPGDLSITAGTFSINEIFRSRPVIGDGWSCRAGYRHGLWNCMAISPASSSNLEWLARMLLPEEKEAAQVLTKEVEAKLGRSRGERPIPLYHPFLFGSPYEAPASASLFGVQSWHDRADLFQAMIEGTIFNHREHVETLRQTGDVHRLGVSGGGSSQASIAQMFADILNMPVEISSVREAGALGAALTASVAVGLYGDLEEAVAAQEIPMNVYQPAPARARIYEGIYRRYVALTLAMKPFWSGLYEAGSEVSDGPETLMGPVMNYALSAEIAKEMHS</sequence>
<dbReference type="GO" id="GO:0016301">
    <property type="term" value="F:kinase activity"/>
    <property type="evidence" value="ECO:0007669"/>
    <property type="project" value="UniProtKB-KW"/>
</dbReference>
<evidence type="ECO:0000259" key="6">
    <source>
        <dbReference type="Pfam" id="PF02782"/>
    </source>
</evidence>
<gene>
    <name evidence="7" type="ORF">A0123_01373</name>
</gene>
<dbReference type="PROSITE" id="PS00445">
    <property type="entry name" value="FGGY_KINASES_2"/>
    <property type="match status" value="1"/>
</dbReference>
<dbReference type="InterPro" id="IPR043129">
    <property type="entry name" value="ATPase_NBD"/>
</dbReference>
<evidence type="ECO:0000256" key="2">
    <source>
        <dbReference type="ARBA" id="ARBA00022679"/>
    </source>
</evidence>
<evidence type="ECO:0000256" key="1">
    <source>
        <dbReference type="ARBA" id="ARBA00009156"/>
    </source>
</evidence>
<evidence type="ECO:0000313" key="8">
    <source>
        <dbReference type="Proteomes" id="UP000077786"/>
    </source>
</evidence>
<feature type="domain" description="Carbohydrate kinase FGGY N-terminal" evidence="5">
    <location>
        <begin position="6"/>
        <end position="250"/>
    </location>
</feature>
<dbReference type="InterPro" id="IPR000577">
    <property type="entry name" value="Carb_kinase_FGGY"/>
</dbReference>
<dbReference type="EMBL" id="LUTU01000005">
    <property type="protein sequence ID" value="OAJ68665.1"/>
    <property type="molecule type" value="Genomic_DNA"/>
</dbReference>
<dbReference type="InterPro" id="IPR018483">
    <property type="entry name" value="Carb_kinase_FGGY_CS"/>
</dbReference>
<dbReference type="InterPro" id="IPR018485">
    <property type="entry name" value="FGGY_C"/>
</dbReference>
<comment type="similarity">
    <text evidence="1 4">Belongs to the FGGY kinase family.</text>
</comment>
<dbReference type="CDD" id="cd07802">
    <property type="entry name" value="ASKHA_NBD_FGGY_EcLyxK-like"/>
    <property type="match status" value="1"/>
</dbReference>
<dbReference type="SUPFAM" id="SSF53067">
    <property type="entry name" value="Actin-like ATPase domain"/>
    <property type="match status" value="2"/>
</dbReference>
<protein>
    <submittedName>
        <fullName evidence="7">Carbohydrate kinase</fullName>
    </submittedName>
</protein>
<dbReference type="Pfam" id="PF02782">
    <property type="entry name" value="FGGY_C"/>
    <property type="match status" value="1"/>
</dbReference>
<dbReference type="AlphaFoldDB" id="A0A1B6VN86"/>
<keyword evidence="2 4" id="KW-0808">Transferase</keyword>
<dbReference type="PANTHER" id="PTHR43095">
    <property type="entry name" value="SUGAR KINASE"/>
    <property type="match status" value="1"/>
</dbReference>
<name>A0A1B6VN86_9PROT</name>
<evidence type="ECO:0000256" key="3">
    <source>
        <dbReference type="ARBA" id="ARBA00022777"/>
    </source>
</evidence>
<dbReference type="InterPro" id="IPR050406">
    <property type="entry name" value="FGGY_Carb_Kinase"/>
</dbReference>
<comment type="caution">
    <text evidence="7">The sequence shown here is derived from an EMBL/GenBank/DDBJ whole genome shotgun (WGS) entry which is preliminary data.</text>
</comment>
<accession>A0A1B6VN86</accession>
<dbReference type="Pfam" id="PF00370">
    <property type="entry name" value="FGGY_N"/>
    <property type="match status" value="1"/>
</dbReference>
<dbReference type="Gene3D" id="3.30.420.40">
    <property type="match status" value="2"/>
</dbReference>
<evidence type="ECO:0000256" key="4">
    <source>
        <dbReference type="RuleBase" id="RU003733"/>
    </source>
</evidence>
<evidence type="ECO:0000313" key="7">
    <source>
        <dbReference type="EMBL" id="OAJ68665.1"/>
    </source>
</evidence>
<dbReference type="GO" id="GO:0005975">
    <property type="term" value="P:carbohydrate metabolic process"/>
    <property type="evidence" value="ECO:0007669"/>
    <property type="project" value="InterPro"/>
</dbReference>
<keyword evidence="3 4" id="KW-0418">Kinase</keyword>
<feature type="domain" description="Carbohydrate kinase FGGY C-terminal" evidence="6">
    <location>
        <begin position="263"/>
        <end position="445"/>
    </location>
</feature>
<organism evidence="7 8">
    <name type="scientific">Gluconobacter cerinus</name>
    <dbReference type="NCBI Taxonomy" id="38307"/>
    <lineage>
        <taxon>Bacteria</taxon>
        <taxon>Pseudomonadati</taxon>
        <taxon>Pseudomonadota</taxon>
        <taxon>Alphaproteobacteria</taxon>
        <taxon>Acetobacterales</taxon>
        <taxon>Acetobacteraceae</taxon>
        <taxon>Gluconobacter</taxon>
    </lineage>
</organism>
<dbReference type="PIRSF" id="PIRSF000538">
    <property type="entry name" value="GlpK"/>
    <property type="match status" value="1"/>
</dbReference>
<dbReference type="PANTHER" id="PTHR43095:SF3">
    <property type="entry name" value="L-XYLULOSE_3-KETO-L-GULONATE KINASE"/>
    <property type="match status" value="1"/>
</dbReference>
<dbReference type="Proteomes" id="UP000077786">
    <property type="component" value="Unassembled WGS sequence"/>
</dbReference>
<dbReference type="OrthoDB" id="9805576at2"/>